<dbReference type="InterPro" id="IPR020539">
    <property type="entry name" value="RNase_P_CS"/>
</dbReference>
<evidence type="ECO:0000256" key="2">
    <source>
        <dbReference type="ARBA" id="ARBA00022694"/>
    </source>
</evidence>
<protein>
    <recommendedName>
        <fullName evidence="7 8">Ribonuclease P protein component</fullName>
        <shortName evidence="7">RNase P protein</shortName>
        <shortName evidence="7">RNaseP protein</shortName>
        <ecNumber evidence="7 8">3.1.26.5</ecNumber>
    </recommendedName>
    <alternativeName>
        <fullName evidence="7">Protein C5</fullName>
    </alternativeName>
</protein>
<dbReference type="SUPFAM" id="SSF54211">
    <property type="entry name" value="Ribosomal protein S5 domain 2-like"/>
    <property type="match status" value="1"/>
</dbReference>
<organism evidence="9 10">
    <name type="scientific">Alicyclobacillus cellulosilyticus</name>
    <dbReference type="NCBI Taxonomy" id="1003997"/>
    <lineage>
        <taxon>Bacteria</taxon>
        <taxon>Bacillati</taxon>
        <taxon>Bacillota</taxon>
        <taxon>Bacilli</taxon>
        <taxon>Bacillales</taxon>
        <taxon>Alicyclobacillaceae</taxon>
        <taxon>Alicyclobacillus</taxon>
    </lineage>
</organism>
<comment type="function">
    <text evidence="1 7">RNaseP catalyzes the removal of the 5'-leader sequence from pre-tRNA to produce the mature 5'-terminus. It can also cleave other RNA substrates such as 4.5S RNA. The protein component plays an auxiliary but essential role in vivo by binding to the 5'-leader sequence and broadening the substrate specificity of the ribozyme.</text>
</comment>
<accession>A0A917NEF0</accession>
<reference evidence="9" key="2">
    <citation type="submission" date="2020-09" db="EMBL/GenBank/DDBJ databases">
        <authorList>
            <person name="Sun Q."/>
            <person name="Ohkuma M."/>
        </authorList>
    </citation>
    <scope>NUCLEOTIDE SEQUENCE</scope>
    <source>
        <strain evidence="9">JCM 18487</strain>
    </source>
</reference>
<dbReference type="GO" id="GO:0042781">
    <property type="term" value="F:3'-tRNA processing endoribonuclease activity"/>
    <property type="evidence" value="ECO:0007669"/>
    <property type="project" value="TreeGrafter"/>
</dbReference>
<keyword evidence="3 7" id="KW-0540">Nuclease</keyword>
<evidence type="ECO:0000313" key="10">
    <source>
        <dbReference type="Proteomes" id="UP000637695"/>
    </source>
</evidence>
<evidence type="ECO:0000256" key="7">
    <source>
        <dbReference type="HAMAP-Rule" id="MF_00227"/>
    </source>
</evidence>
<dbReference type="PANTHER" id="PTHR33992">
    <property type="entry name" value="RIBONUCLEASE P PROTEIN COMPONENT"/>
    <property type="match status" value="1"/>
</dbReference>
<dbReference type="PANTHER" id="PTHR33992:SF1">
    <property type="entry name" value="RIBONUCLEASE P PROTEIN COMPONENT"/>
    <property type="match status" value="1"/>
</dbReference>
<dbReference type="EC" id="3.1.26.5" evidence="7 8"/>
<dbReference type="AlphaFoldDB" id="A0A917NEF0"/>
<dbReference type="InterPro" id="IPR000100">
    <property type="entry name" value="RNase_P"/>
</dbReference>
<dbReference type="HAMAP" id="MF_00227">
    <property type="entry name" value="RNase_P"/>
    <property type="match status" value="1"/>
</dbReference>
<dbReference type="GO" id="GO:0030677">
    <property type="term" value="C:ribonuclease P complex"/>
    <property type="evidence" value="ECO:0007669"/>
    <property type="project" value="TreeGrafter"/>
</dbReference>
<name>A0A917NEF0_9BACL</name>
<dbReference type="InterPro" id="IPR014721">
    <property type="entry name" value="Ribsml_uS5_D2-typ_fold_subgr"/>
</dbReference>
<proteinExistence type="inferred from homology"/>
<dbReference type="EMBL" id="BMOY01000001">
    <property type="protein sequence ID" value="GGI95034.1"/>
    <property type="molecule type" value="Genomic_DNA"/>
</dbReference>
<dbReference type="Pfam" id="PF00825">
    <property type="entry name" value="Ribonuclease_P"/>
    <property type="match status" value="1"/>
</dbReference>
<comment type="catalytic activity">
    <reaction evidence="7">
        <text>Endonucleolytic cleavage of RNA, removing 5'-extranucleotides from tRNA precursor.</text>
        <dbReference type="EC" id="3.1.26.5"/>
    </reaction>
</comment>
<evidence type="ECO:0000313" key="9">
    <source>
        <dbReference type="EMBL" id="GGI95034.1"/>
    </source>
</evidence>
<comment type="caution">
    <text evidence="9">The sequence shown here is derived from an EMBL/GenBank/DDBJ whole genome shotgun (WGS) entry which is preliminary data.</text>
</comment>
<dbReference type="Proteomes" id="UP000637695">
    <property type="component" value="Unassembled WGS sequence"/>
</dbReference>
<comment type="similarity">
    <text evidence="7">Belongs to the RnpA family.</text>
</comment>
<evidence type="ECO:0000256" key="1">
    <source>
        <dbReference type="ARBA" id="ARBA00002663"/>
    </source>
</evidence>
<gene>
    <name evidence="7 9" type="primary">rnpA</name>
    <name evidence="9" type="ORF">GCM10010885_00760</name>
</gene>
<reference evidence="9" key="1">
    <citation type="journal article" date="2014" name="Int. J. Syst. Evol. Microbiol.">
        <title>Complete genome sequence of Corynebacterium casei LMG S-19264T (=DSM 44701T), isolated from a smear-ripened cheese.</title>
        <authorList>
            <consortium name="US DOE Joint Genome Institute (JGI-PGF)"/>
            <person name="Walter F."/>
            <person name="Albersmeier A."/>
            <person name="Kalinowski J."/>
            <person name="Ruckert C."/>
        </authorList>
    </citation>
    <scope>NUCLEOTIDE SEQUENCE</scope>
    <source>
        <strain evidence="9">JCM 18487</strain>
    </source>
</reference>
<dbReference type="GO" id="GO:0004526">
    <property type="term" value="F:ribonuclease P activity"/>
    <property type="evidence" value="ECO:0007669"/>
    <property type="project" value="UniProtKB-UniRule"/>
</dbReference>
<evidence type="ECO:0000256" key="5">
    <source>
        <dbReference type="ARBA" id="ARBA00022801"/>
    </source>
</evidence>
<dbReference type="GO" id="GO:0000049">
    <property type="term" value="F:tRNA binding"/>
    <property type="evidence" value="ECO:0007669"/>
    <property type="project" value="UniProtKB-UniRule"/>
</dbReference>
<dbReference type="RefSeq" id="WP_188880479.1">
    <property type="nucleotide sequence ID" value="NZ_BMOY01000001.1"/>
</dbReference>
<keyword evidence="5 7" id="KW-0378">Hydrolase</keyword>
<dbReference type="InterPro" id="IPR020568">
    <property type="entry name" value="Ribosomal_Su5_D2-typ_SF"/>
</dbReference>
<comment type="subunit">
    <text evidence="7">Consists of a catalytic RNA component (M1 or rnpB) and a protein subunit.</text>
</comment>
<evidence type="ECO:0000256" key="6">
    <source>
        <dbReference type="ARBA" id="ARBA00022884"/>
    </source>
</evidence>
<evidence type="ECO:0000256" key="8">
    <source>
        <dbReference type="NCBIfam" id="TIGR00188"/>
    </source>
</evidence>
<evidence type="ECO:0000256" key="3">
    <source>
        <dbReference type="ARBA" id="ARBA00022722"/>
    </source>
</evidence>
<dbReference type="NCBIfam" id="TIGR00188">
    <property type="entry name" value="rnpA"/>
    <property type="match status" value="1"/>
</dbReference>
<keyword evidence="6 7" id="KW-0694">RNA-binding</keyword>
<dbReference type="Gene3D" id="3.30.230.10">
    <property type="match status" value="1"/>
</dbReference>
<keyword evidence="10" id="KW-1185">Reference proteome</keyword>
<evidence type="ECO:0000256" key="4">
    <source>
        <dbReference type="ARBA" id="ARBA00022759"/>
    </source>
</evidence>
<keyword evidence="4 7" id="KW-0255">Endonuclease</keyword>
<keyword evidence="2 7" id="KW-0819">tRNA processing</keyword>
<dbReference type="GO" id="GO:0001682">
    <property type="term" value="P:tRNA 5'-leader removal"/>
    <property type="evidence" value="ECO:0007669"/>
    <property type="project" value="UniProtKB-UniRule"/>
</dbReference>
<dbReference type="PROSITE" id="PS00648">
    <property type="entry name" value="RIBONUCLEASE_P"/>
    <property type="match status" value="1"/>
</dbReference>
<sequence>MKARHRLKDNRDFRRVFQRGKSVATGRLVLYWHENRLTTFRAGFSISKKIGKAVVRNRLKRLLRACFLELGPKLENTPVDFVVVCRQGSADASYHELLSDLRKLLRRAKFMV</sequence>